<dbReference type="GO" id="GO:0003700">
    <property type="term" value="F:DNA-binding transcription factor activity"/>
    <property type="evidence" value="ECO:0007669"/>
    <property type="project" value="TreeGrafter"/>
</dbReference>
<keyword evidence="3 5" id="KW-0238">DNA-binding</keyword>
<dbReference type="PANTHER" id="PTHR30055">
    <property type="entry name" value="HTH-TYPE TRANSCRIPTIONAL REGULATOR RUTR"/>
    <property type="match status" value="1"/>
</dbReference>
<dbReference type="InterPro" id="IPR050109">
    <property type="entry name" value="HTH-type_TetR-like_transc_reg"/>
</dbReference>
<dbReference type="InterPro" id="IPR001647">
    <property type="entry name" value="HTH_TetR"/>
</dbReference>
<dbReference type="Gene3D" id="1.10.10.60">
    <property type="entry name" value="Homeodomain-like"/>
    <property type="match status" value="1"/>
</dbReference>
<protein>
    <submittedName>
        <fullName evidence="8">TetR family transcriptional regulator</fullName>
    </submittedName>
</protein>
<dbReference type="InterPro" id="IPR009057">
    <property type="entry name" value="Homeodomain-like_sf"/>
</dbReference>
<dbReference type="GO" id="GO:0000976">
    <property type="term" value="F:transcription cis-regulatory region binding"/>
    <property type="evidence" value="ECO:0007669"/>
    <property type="project" value="TreeGrafter"/>
</dbReference>
<dbReference type="GO" id="GO:0046677">
    <property type="term" value="P:response to antibiotic"/>
    <property type="evidence" value="ECO:0007669"/>
    <property type="project" value="InterPro"/>
</dbReference>
<proteinExistence type="predicted"/>
<dbReference type="EMBL" id="VIVK01000001">
    <property type="protein sequence ID" value="TWD82509.1"/>
    <property type="molecule type" value="Genomic_DNA"/>
</dbReference>
<keyword evidence="9" id="KW-1185">Reference proteome</keyword>
<dbReference type="PRINTS" id="PR00400">
    <property type="entry name" value="TETREPRESSOR"/>
</dbReference>
<gene>
    <name evidence="8" type="ORF">FB561_3642</name>
</gene>
<dbReference type="SUPFAM" id="SSF48498">
    <property type="entry name" value="Tetracyclin repressor-like, C-terminal domain"/>
    <property type="match status" value="1"/>
</dbReference>
<evidence type="ECO:0000256" key="6">
    <source>
        <dbReference type="SAM" id="MobiDB-lite"/>
    </source>
</evidence>
<evidence type="ECO:0000259" key="7">
    <source>
        <dbReference type="PROSITE" id="PS50977"/>
    </source>
</evidence>
<dbReference type="InterPro" id="IPR003012">
    <property type="entry name" value="Tet_transcr_reg_TetR"/>
</dbReference>
<dbReference type="SUPFAM" id="SSF46689">
    <property type="entry name" value="Homeodomain-like"/>
    <property type="match status" value="1"/>
</dbReference>
<dbReference type="OrthoDB" id="3819648at2"/>
<dbReference type="GO" id="GO:0045892">
    <property type="term" value="P:negative regulation of DNA-templated transcription"/>
    <property type="evidence" value="ECO:0007669"/>
    <property type="project" value="InterPro"/>
</dbReference>
<evidence type="ECO:0000256" key="5">
    <source>
        <dbReference type="PROSITE-ProRule" id="PRU00335"/>
    </source>
</evidence>
<keyword evidence="1" id="KW-0678">Repressor</keyword>
<organism evidence="8 9">
    <name type="scientific">Kribbella amoyensis</name>
    <dbReference type="NCBI Taxonomy" id="996641"/>
    <lineage>
        <taxon>Bacteria</taxon>
        <taxon>Bacillati</taxon>
        <taxon>Actinomycetota</taxon>
        <taxon>Actinomycetes</taxon>
        <taxon>Propionibacteriales</taxon>
        <taxon>Kribbellaceae</taxon>
        <taxon>Kribbella</taxon>
    </lineage>
</organism>
<dbReference type="PROSITE" id="PS50977">
    <property type="entry name" value="HTH_TETR_2"/>
    <property type="match status" value="1"/>
</dbReference>
<comment type="caution">
    <text evidence="8">The sequence shown here is derived from an EMBL/GenBank/DDBJ whole genome shotgun (WGS) entry which is preliminary data.</text>
</comment>
<evidence type="ECO:0000313" key="9">
    <source>
        <dbReference type="Proteomes" id="UP000318380"/>
    </source>
</evidence>
<sequence>MFQKYHRVPAAVDRSSPWHRVSGVSQHDGTVPRSKPASGRTGRPPVTSRAQILAAARRLIDRDGWEKLTVRRLAAELGIGPTTLYHHVRDREDLLIQLLNEHFDRTVVADLPSEPRDRLVAAAVVIHDSLSAWPWAAEVLTTDGLLGRLGAPAVRMVEVVVAGAVDAGCTPEQAVHVFRGLWYYTVGEILVRAHSDPDRPGQATFFADLDPADVPQLAAVGNQWPVLAAQDTYAEGLRAFVDGLLAQAAR</sequence>
<dbReference type="Pfam" id="PF00440">
    <property type="entry name" value="TetR_N"/>
    <property type="match status" value="1"/>
</dbReference>
<evidence type="ECO:0000256" key="1">
    <source>
        <dbReference type="ARBA" id="ARBA00022491"/>
    </source>
</evidence>
<dbReference type="PRINTS" id="PR00455">
    <property type="entry name" value="HTHTETR"/>
</dbReference>
<dbReference type="InterPro" id="IPR004111">
    <property type="entry name" value="Repressor_TetR_C"/>
</dbReference>
<evidence type="ECO:0000313" key="8">
    <source>
        <dbReference type="EMBL" id="TWD82509.1"/>
    </source>
</evidence>
<dbReference type="Proteomes" id="UP000318380">
    <property type="component" value="Unassembled WGS sequence"/>
</dbReference>
<dbReference type="AlphaFoldDB" id="A0A561BUG2"/>
<keyword evidence="2" id="KW-0805">Transcription regulation</keyword>
<dbReference type="Gene3D" id="1.10.357.10">
    <property type="entry name" value="Tetracycline Repressor, domain 2"/>
    <property type="match status" value="1"/>
</dbReference>
<accession>A0A561BUG2</accession>
<feature type="DNA-binding region" description="H-T-H motif" evidence="5">
    <location>
        <begin position="69"/>
        <end position="88"/>
    </location>
</feature>
<evidence type="ECO:0000256" key="2">
    <source>
        <dbReference type="ARBA" id="ARBA00023015"/>
    </source>
</evidence>
<evidence type="ECO:0000256" key="3">
    <source>
        <dbReference type="ARBA" id="ARBA00023125"/>
    </source>
</evidence>
<dbReference type="PANTHER" id="PTHR30055:SF234">
    <property type="entry name" value="HTH-TYPE TRANSCRIPTIONAL REGULATOR BETI"/>
    <property type="match status" value="1"/>
</dbReference>
<feature type="region of interest" description="Disordered" evidence="6">
    <location>
        <begin position="13"/>
        <end position="47"/>
    </location>
</feature>
<evidence type="ECO:0000256" key="4">
    <source>
        <dbReference type="ARBA" id="ARBA00023163"/>
    </source>
</evidence>
<dbReference type="InterPro" id="IPR036271">
    <property type="entry name" value="Tet_transcr_reg_TetR-rel_C_sf"/>
</dbReference>
<name>A0A561BUG2_9ACTN</name>
<feature type="domain" description="HTH tetR-type" evidence="7">
    <location>
        <begin position="46"/>
        <end position="106"/>
    </location>
</feature>
<dbReference type="Pfam" id="PF02909">
    <property type="entry name" value="TetR_C_1"/>
    <property type="match status" value="1"/>
</dbReference>
<keyword evidence="4" id="KW-0804">Transcription</keyword>
<reference evidence="8 9" key="1">
    <citation type="submission" date="2019-06" db="EMBL/GenBank/DDBJ databases">
        <title>Sequencing the genomes of 1000 actinobacteria strains.</title>
        <authorList>
            <person name="Klenk H.-P."/>
        </authorList>
    </citation>
    <scope>NUCLEOTIDE SEQUENCE [LARGE SCALE GENOMIC DNA]</scope>
    <source>
        <strain evidence="8 9">DSM 24683</strain>
    </source>
</reference>